<organism evidence="2 3">
    <name type="scientific">Bacillus taeanensis</name>
    <dbReference type="NCBI Taxonomy" id="273032"/>
    <lineage>
        <taxon>Bacteria</taxon>
        <taxon>Bacillati</taxon>
        <taxon>Bacillota</taxon>
        <taxon>Bacilli</taxon>
        <taxon>Bacillales</taxon>
        <taxon>Bacillaceae</taxon>
        <taxon>Bacillus</taxon>
    </lineage>
</organism>
<dbReference type="OrthoDB" id="7865033at2"/>
<dbReference type="SMART" id="SM00530">
    <property type="entry name" value="HTH_XRE"/>
    <property type="match status" value="1"/>
</dbReference>
<dbReference type="AlphaFoldDB" id="A0A366XYH4"/>
<dbReference type="EMBL" id="QOCW01000012">
    <property type="protein sequence ID" value="RBW69203.1"/>
    <property type="molecule type" value="Genomic_DNA"/>
</dbReference>
<dbReference type="PROSITE" id="PS50943">
    <property type="entry name" value="HTH_CROC1"/>
    <property type="match status" value="1"/>
</dbReference>
<comment type="caution">
    <text evidence="2">The sequence shown here is derived from an EMBL/GenBank/DDBJ whole genome shotgun (WGS) entry which is preliminary data.</text>
</comment>
<proteinExistence type="predicted"/>
<dbReference type="Proteomes" id="UP000253314">
    <property type="component" value="Unassembled WGS sequence"/>
</dbReference>
<feature type="domain" description="HTH cro/C1-type" evidence="1">
    <location>
        <begin position="14"/>
        <end position="72"/>
    </location>
</feature>
<accession>A0A366XYH4</accession>
<dbReference type="CDD" id="cd00093">
    <property type="entry name" value="HTH_XRE"/>
    <property type="match status" value="1"/>
</dbReference>
<dbReference type="Pfam" id="PF13443">
    <property type="entry name" value="HTH_26"/>
    <property type="match status" value="1"/>
</dbReference>
<name>A0A366XYH4_9BACI</name>
<reference evidence="2 3" key="1">
    <citation type="submission" date="2018-07" db="EMBL/GenBank/DDBJ databases">
        <title>Lottiidibacillus patelloidae gen. nov., sp. nov., isolated from the intestinal tract of a marine limpet and the reclassification of B. taeanensis BH030017T, B. algicola KMM 3737T and B. hwajinpoensis SW-72T as genus Lottiidibacillus.</title>
        <authorList>
            <person name="Liu R."/>
            <person name="Huang Z."/>
        </authorList>
    </citation>
    <scope>NUCLEOTIDE SEQUENCE [LARGE SCALE GENOMIC DNA]</scope>
    <source>
        <strain evidence="2 3">BH030017</strain>
    </source>
</reference>
<gene>
    <name evidence="2" type="ORF">DS031_12535</name>
</gene>
<evidence type="ECO:0000313" key="3">
    <source>
        <dbReference type="Proteomes" id="UP000253314"/>
    </source>
</evidence>
<dbReference type="InterPro" id="IPR010982">
    <property type="entry name" value="Lambda_DNA-bd_dom_sf"/>
</dbReference>
<protein>
    <submittedName>
        <fullName evidence="2">XRE family transcriptional regulator</fullName>
    </submittedName>
</protein>
<evidence type="ECO:0000259" key="1">
    <source>
        <dbReference type="PROSITE" id="PS50943"/>
    </source>
</evidence>
<sequence length="85" mass="9680">MLLLKVKVKSKLGEYLKEKGIKKTQMSKLLNVHHSQLHRWCENDKNGFIKAMPSVGVAILISQILGCDIRDIFEIIEQYPGGEDN</sequence>
<evidence type="ECO:0000313" key="2">
    <source>
        <dbReference type="EMBL" id="RBW69203.1"/>
    </source>
</evidence>
<dbReference type="InterPro" id="IPR001387">
    <property type="entry name" value="Cro/C1-type_HTH"/>
</dbReference>
<dbReference type="Gene3D" id="1.10.260.40">
    <property type="entry name" value="lambda repressor-like DNA-binding domains"/>
    <property type="match status" value="1"/>
</dbReference>
<dbReference type="GO" id="GO:0003677">
    <property type="term" value="F:DNA binding"/>
    <property type="evidence" value="ECO:0007669"/>
    <property type="project" value="InterPro"/>
</dbReference>
<dbReference type="SUPFAM" id="SSF47413">
    <property type="entry name" value="lambda repressor-like DNA-binding domains"/>
    <property type="match status" value="1"/>
</dbReference>
<keyword evidence="3" id="KW-1185">Reference proteome</keyword>